<evidence type="ECO:0000313" key="2">
    <source>
        <dbReference type="EMBL" id="JAB57124.1"/>
    </source>
</evidence>
<dbReference type="AlphaFoldDB" id="U5ETJ8"/>
<feature type="non-terminal residue" evidence="2">
    <location>
        <position position="1"/>
    </location>
</feature>
<feature type="region of interest" description="Disordered" evidence="1">
    <location>
        <begin position="42"/>
        <end position="61"/>
    </location>
</feature>
<sequence length="142" mass="15980">LTSVNIIQGEASESDDDEASQDKVKANLQSPQNVSYGIEATENYSCESTPTPTRSANSPSDYIRNKINNRCVAILREFIQLNSAEMMKKIFDTDQMLMSSQITLNETSHVMKKISKNTEIVGNKVQDIITNNFCIFTNFLHH</sequence>
<dbReference type="EMBL" id="GANO01002747">
    <property type="protein sequence ID" value="JAB57124.1"/>
    <property type="molecule type" value="mRNA"/>
</dbReference>
<dbReference type="InterPro" id="IPR017245">
    <property type="entry name" value="BLOC-1_complex_su-3"/>
</dbReference>
<reference evidence="2" key="1">
    <citation type="journal article" date="2014" name="Insect Biochem. Mol. Biol.">
        <title>An insight into the sialome of the frog biting fly, Corethrella appendiculata.</title>
        <authorList>
            <person name="Ribeiro J.M.C."/>
            <person name="Chagas A.C."/>
            <person name="Pham V.M."/>
            <person name="Lounibos L.P."/>
            <person name="Calvo E."/>
        </authorList>
    </citation>
    <scope>NUCLEOTIDE SEQUENCE</scope>
    <source>
        <tissue evidence="2">Salivary glands</tissue>
    </source>
</reference>
<feature type="non-terminal residue" evidence="2">
    <location>
        <position position="142"/>
    </location>
</feature>
<dbReference type="Pfam" id="PF15753">
    <property type="entry name" value="BLOC1S3"/>
    <property type="match status" value="1"/>
</dbReference>
<proteinExistence type="evidence at transcript level"/>
<feature type="compositionally biased region" description="Polar residues" evidence="1">
    <location>
        <begin position="42"/>
        <end position="60"/>
    </location>
</feature>
<protein>
    <submittedName>
        <fullName evidence="2">Uncharacterized protein</fullName>
    </submittedName>
</protein>
<organism evidence="2">
    <name type="scientific">Corethrella appendiculata</name>
    <dbReference type="NCBI Taxonomy" id="1370023"/>
    <lineage>
        <taxon>Eukaryota</taxon>
        <taxon>Metazoa</taxon>
        <taxon>Ecdysozoa</taxon>
        <taxon>Arthropoda</taxon>
        <taxon>Hexapoda</taxon>
        <taxon>Insecta</taxon>
        <taxon>Pterygota</taxon>
        <taxon>Neoptera</taxon>
        <taxon>Endopterygota</taxon>
        <taxon>Diptera</taxon>
        <taxon>Nematocera</taxon>
        <taxon>Culicoidea</taxon>
        <taxon>Chaoboridae</taxon>
        <taxon>Corethrella</taxon>
    </lineage>
</organism>
<name>U5ETJ8_9DIPT</name>
<feature type="region of interest" description="Disordered" evidence="1">
    <location>
        <begin position="1"/>
        <end position="32"/>
    </location>
</feature>
<evidence type="ECO:0000256" key="1">
    <source>
        <dbReference type="SAM" id="MobiDB-lite"/>
    </source>
</evidence>
<accession>U5ETJ8</accession>